<dbReference type="OrthoDB" id="5835829at2759"/>
<dbReference type="EMBL" id="JADCNL010000006">
    <property type="protein sequence ID" value="KAG0476462.1"/>
    <property type="molecule type" value="Genomic_DNA"/>
</dbReference>
<protein>
    <submittedName>
        <fullName evidence="1">Uncharacterized protein</fullName>
    </submittedName>
</protein>
<accession>A0A835QXE8</accession>
<dbReference type="AlphaFoldDB" id="A0A835QXE8"/>
<sequence>MPGSAGPDLNTTTRHGLACKPTRLRVGSGNLVEWRRVMRIKSFPGDAAIQRYWIVNFYESKSVKGYWRSGGSRTKNWQSTSNVKQNEIRPIDQSSAAQTIIGD</sequence>
<keyword evidence="2" id="KW-1185">Reference proteome</keyword>
<proteinExistence type="predicted"/>
<evidence type="ECO:0000313" key="1">
    <source>
        <dbReference type="EMBL" id="KAG0476462.1"/>
    </source>
</evidence>
<evidence type="ECO:0000313" key="2">
    <source>
        <dbReference type="Proteomes" id="UP000636800"/>
    </source>
</evidence>
<dbReference type="Proteomes" id="UP000636800">
    <property type="component" value="Chromosome 6"/>
</dbReference>
<name>A0A835QXE8_VANPL</name>
<organism evidence="1 2">
    <name type="scientific">Vanilla planifolia</name>
    <name type="common">Vanilla</name>
    <dbReference type="NCBI Taxonomy" id="51239"/>
    <lineage>
        <taxon>Eukaryota</taxon>
        <taxon>Viridiplantae</taxon>
        <taxon>Streptophyta</taxon>
        <taxon>Embryophyta</taxon>
        <taxon>Tracheophyta</taxon>
        <taxon>Spermatophyta</taxon>
        <taxon>Magnoliopsida</taxon>
        <taxon>Liliopsida</taxon>
        <taxon>Asparagales</taxon>
        <taxon>Orchidaceae</taxon>
        <taxon>Vanilloideae</taxon>
        <taxon>Vanilleae</taxon>
        <taxon>Vanilla</taxon>
    </lineage>
</organism>
<comment type="caution">
    <text evidence="1">The sequence shown here is derived from an EMBL/GenBank/DDBJ whole genome shotgun (WGS) entry which is preliminary data.</text>
</comment>
<reference evidence="1 2" key="1">
    <citation type="journal article" date="2020" name="Nat. Food">
        <title>A phased Vanilla planifolia genome enables genetic improvement of flavour and production.</title>
        <authorList>
            <person name="Hasing T."/>
            <person name="Tang H."/>
            <person name="Brym M."/>
            <person name="Khazi F."/>
            <person name="Huang T."/>
            <person name="Chambers A.H."/>
        </authorList>
    </citation>
    <scope>NUCLEOTIDE SEQUENCE [LARGE SCALE GENOMIC DNA]</scope>
    <source>
        <tissue evidence="1">Leaf</tissue>
    </source>
</reference>
<gene>
    <name evidence="1" type="ORF">HPP92_013303</name>
</gene>